<dbReference type="PANTHER" id="PTHR33169">
    <property type="entry name" value="PADR-FAMILY TRANSCRIPTIONAL REGULATOR"/>
    <property type="match status" value="1"/>
</dbReference>
<accession>A0A2P8GV94</accession>
<dbReference type="PANTHER" id="PTHR33169:SF14">
    <property type="entry name" value="TRANSCRIPTIONAL REGULATOR RV3488"/>
    <property type="match status" value="1"/>
</dbReference>
<gene>
    <name evidence="3" type="ORF">CLV49_1495</name>
    <name evidence="4" type="ORF">ELQ93_11725</name>
</gene>
<dbReference type="InterPro" id="IPR036388">
    <property type="entry name" value="WH-like_DNA-bd_sf"/>
</dbReference>
<dbReference type="Proteomes" id="UP000241203">
    <property type="component" value="Unassembled WGS sequence"/>
</dbReference>
<dbReference type="InterPro" id="IPR036390">
    <property type="entry name" value="WH_DNA-bd_sf"/>
</dbReference>
<dbReference type="AlphaFoldDB" id="A0A2P8GV94"/>
<reference evidence="3 5" key="1">
    <citation type="submission" date="2018-03" db="EMBL/GenBank/DDBJ databases">
        <title>Genomic Encyclopedia of Archaeal and Bacterial Type Strains, Phase II (KMG-II): from individual species to whole genera.</title>
        <authorList>
            <person name="Goeker M."/>
        </authorList>
    </citation>
    <scope>NUCLEOTIDE SEQUENCE [LARGE SCALE GENOMIC DNA]</scope>
    <source>
        <strain evidence="3 5">DSM 21548</strain>
    </source>
</reference>
<evidence type="ECO:0000256" key="1">
    <source>
        <dbReference type="SAM" id="MobiDB-lite"/>
    </source>
</evidence>
<comment type="caution">
    <text evidence="3">The sequence shown here is derived from an EMBL/GenBank/DDBJ whole genome shotgun (WGS) entry which is preliminary data.</text>
</comment>
<feature type="compositionally biased region" description="Basic and acidic residues" evidence="1">
    <location>
        <begin position="124"/>
        <end position="133"/>
    </location>
</feature>
<dbReference type="Gene3D" id="1.10.10.10">
    <property type="entry name" value="Winged helix-like DNA-binding domain superfamily/Winged helix DNA-binding domain"/>
    <property type="match status" value="1"/>
</dbReference>
<organism evidence="3 5">
    <name type="scientific">Labedella gwakjiensis</name>
    <dbReference type="NCBI Taxonomy" id="390269"/>
    <lineage>
        <taxon>Bacteria</taxon>
        <taxon>Bacillati</taxon>
        <taxon>Actinomycetota</taxon>
        <taxon>Actinomycetes</taxon>
        <taxon>Micrococcales</taxon>
        <taxon>Microbacteriaceae</taxon>
        <taxon>Labedella</taxon>
    </lineage>
</organism>
<dbReference type="RefSeq" id="WP_106562968.1">
    <property type="nucleotide sequence ID" value="NZ_PYAU01000001.1"/>
</dbReference>
<dbReference type="Pfam" id="PF03551">
    <property type="entry name" value="PadR"/>
    <property type="match status" value="1"/>
</dbReference>
<evidence type="ECO:0000313" key="3">
    <source>
        <dbReference type="EMBL" id="PSL37888.1"/>
    </source>
</evidence>
<evidence type="ECO:0000313" key="4">
    <source>
        <dbReference type="EMBL" id="RUQ87542.1"/>
    </source>
</evidence>
<dbReference type="OrthoDB" id="122286at2"/>
<keyword evidence="6" id="KW-1185">Reference proteome</keyword>
<dbReference type="InterPro" id="IPR005149">
    <property type="entry name" value="Tscrpt_reg_PadR_N"/>
</dbReference>
<evidence type="ECO:0000313" key="6">
    <source>
        <dbReference type="Proteomes" id="UP000268291"/>
    </source>
</evidence>
<reference evidence="4 6" key="2">
    <citation type="submission" date="2018-12" db="EMBL/GenBank/DDBJ databases">
        <authorList>
            <person name="hu s."/>
            <person name="Xu Y."/>
            <person name="Xu B."/>
            <person name="Li F."/>
        </authorList>
    </citation>
    <scope>NUCLEOTIDE SEQUENCE [LARGE SCALE GENOMIC DNA]</scope>
    <source>
        <strain evidence="4 6">KSW2-17</strain>
    </source>
</reference>
<proteinExistence type="predicted"/>
<feature type="domain" description="Transcription regulator PadR N-terminal" evidence="2">
    <location>
        <begin position="21"/>
        <end position="91"/>
    </location>
</feature>
<sequence length="133" mass="14569">MTPPIPDVSAQLRKGVVEYCILGLLSREPMYGWQLSETLVRSGLIASIGTLYPVLARLRERGLVTTFEDATGTGPVRKYYRLTASGTELLADFREQWPAFSLTVGSMIRGEAPIDIPTDPSLDPPHEGTHPDA</sequence>
<dbReference type="EMBL" id="PYAU01000001">
    <property type="protein sequence ID" value="PSL37888.1"/>
    <property type="molecule type" value="Genomic_DNA"/>
</dbReference>
<dbReference type="InterPro" id="IPR052509">
    <property type="entry name" value="Metal_resp_DNA-bind_regulator"/>
</dbReference>
<evidence type="ECO:0000313" key="5">
    <source>
        <dbReference type="Proteomes" id="UP000241203"/>
    </source>
</evidence>
<protein>
    <submittedName>
        <fullName evidence="3 4">PadR family transcriptional regulator</fullName>
    </submittedName>
</protein>
<dbReference type="EMBL" id="RZGY01000001">
    <property type="protein sequence ID" value="RUQ87542.1"/>
    <property type="molecule type" value="Genomic_DNA"/>
</dbReference>
<dbReference type="Proteomes" id="UP000268291">
    <property type="component" value="Unassembled WGS sequence"/>
</dbReference>
<evidence type="ECO:0000259" key="2">
    <source>
        <dbReference type="Pfam" id="PF03551"/>
    </source>
</evidence>
<name>A0A2P8GV94_9MICO</name>
<dbReference type="SUPFAM" id="SSF46785">
    <property type="entry name" value="Winged helix' DNA-binding domain"/>
    <property type="match status" value="1"/>
</dbReference>
<feature type="region of interest" description="Disordered" evidence="1">
    <location>
        <begin position="113"/>
        <end position="133"/>
    </location>
</feature>